<dbReference type="GO" id="GO:0030145">
    <property type="term" value="F:manganese ion binding"/>
    <property type="evidence" value="ECO:0007669"/>
    <property type="project" value="UniProtKB-UniRule"/>
</dbReference>
<dbReference type="Pfam" id="PF02775">
    <property type="entry name" value="TPP_enzyme_C"/>
    <property type="match status" value="1"/>
</dbReference>
<keyword evidence="5 7" id="KW-0786">Thiamine pyrophosphate</keyword>
<evidence type="ECO:0000259" key="11">
    <source>
        <dbReference type="Pfam" id="PF16582"/>
    </source>
</evidence>
<evidence type="ECO:0000256" key="2">
    <source>
        <dbReference type="ARBA" id="ARBA00022679"/>
    </source>
</evidence>
<evidence type="ECO:0000313" key="12">
    <source>
        <dbReference type="EMBL" id="OSL47665.1"/>
    </source>
</evidence>
<keyword evidence="6 7" id="KW-0464">Manganese</keyword>
<dbReference type="AlphaFoldDB" id="A0AAJ3NY63"/>
<name>A0AAJ3NY63_ECOLX</name>
<keyword evidence="2 7" id="KW-0808">Transferase</keyword>
<dbReference type="NCBIfam" id="TIGR00173">
    <property type="entry name" value="menD"/>
    <property type="match status" value="1"/>
</dbReference>
<dbReference type="GO" id="GO:0009234">
    <property type="term" value="P:menaquinone biosynthetic process"/>
    <property type="evidence" value="ECO:0007669"/>
    <property type="project" value="UniProtKB-UniRule"/>
</dbReference>
<dbReference type="InterPro" id="IPR032264">
    <property type="entry name" value="MenD_middle"/>
</dbReference>
<dbReference type="PANTHER" id="PTHR42916">
    <property type="entry name" value="2-SUCCINYL-5-ENOLPYRUVYL-6-HYDROXY-3-CYCLOHEXENE-1-CARBOXYLATE SYNTHASE"/>
    <property type="match status" value="1"/>
</dbReference>
<evidence type="ECO:0000256" key="6">
    <source>
        <dbReference type="ARBA" id="ARBA00023211"/>
    </source>
</evidence>
<dbReference type="Gene3D" id="3.40.50.1220">
    <property type="entry name" value="TPP-binding domain"/>
    <property type="match status" value="1"/>
</dbReference>
<dbReference type="InterPro" id="IPR004433">
    <property type="entry name" value="MenaQ_synth_MenD"/>
</dbReference>
<evidence type="ECO:0000256" key="5">
    <source>
        <dbReference type="ARBA" id="ARBA00023052"/>
    </source>
</evidence>
<evidence type="ECO:0000256" key="4">
    <source>
        <dbReference type="ARBA" id="ARBA00022842"/>
    </source>
</evidence>
<feature type="domain" description="Thiamine pyrophosphate enzyme N-terminal TPP-binding" evidence="10">
    <location>
        <begin position="107"/>
        <end position="215"/>
    </location>
</feature>
<evidence type="ECO:0000259" key="10">
    <source>
        <dbReference type="Pfam" id="PF02776"/>
    </source>
</evidence>
<organism evidence="12 13">
    <name type="scientific">Escherichia coli H605</name>
    <dbReference type="NCBI Taxonomy" id="656410"/>
    <lineage>
        <taxon>Bacteria</taxon>
        <taxon>Pseudomonadati</taxon>
        <taxon>Pseudomonadota</taxon>
        <taxon>Gammaproteobacteria</taxon>
        <taxon>Enterobacterales</taxon>
        <taxon>Enterobacteriaceae</taxon>
        <taxon>Escherichia</taxon>
    </lineage>
</organism>
<reference evidence="12 13" key="1">
    <citation type="submission" date="2010-04" db="EMBL/GenBank/DDBJ databases">
        <title>The Genome Sequence of Escherichia coli H605.</title>
        <authorList>
            <consortium name="The Broad Institute Genome Sequencing Platform"/>
            <consortium name="The Broad Institute Genome Sequencing Center for Infectious Disease"/>
            <person name="Feldgarden M."/>
            <person name="Gordon D.M."/>
            <person name="Johnson J.R."/>
            <person name="Johnston B.D."/>
            <person name="Young S."/>
            <person name="Zeng Q."/>
            <person name="Koehrsen M."/>
            <person name="Alvarado L."/>
            <person name="Berlin A.M."/>
            <person name="Borenstein D."/>
            <person name="Chapman S.B."/>
            <person name="Chen Z."/>
            <person name="Engels R."/>
            <person name="Freedman E."/>
            <person name="Gellesch M."/>
            <person name="Goldberg J."/>
            <person name="Griggs A."/>
            <person name="Gujja S."/>
            <person name="Heilman E.R."/>
            <person name="Heiman D.I."/>
            <person name="Hepburn T.A."/>
            <person name="Howarth C."/>
            <person name="Jen D."/>
            <person name="Larson L."/>
            <person name="Mehta T."/>
            <person name="Park D."/>
            <person name="Pearson M."/>
            <person name="Richards J."/>
            <person name="Roberts A."/>
            <person name="Saif S."/>
            <person name="Shea T.D."/>
            <person name="Shenoy N."/>
            <person name="Sisk P."/>
            <person name="Stolte C."/>
            <person name="Sykes S.N."/>
            <person name="Walk T."/>
            <person name="White J."/>
            <person name="Yandava C."/>
            <person name="Haas B."/>
            <person name="Henn M.R."/>
            <person name="Nusbaum C."/>
            <person name="Birren B."/>
        </authorList>
    </citation>
    <scope>NUCLEOTIDE SEQUENCE [LARGE SCALE GENOMIC DNA]</scope>
    <source>
        <strain evidence="12 13">H605</strain>
    </source>
</reference>
<dbReference type="EMBL" id="ADJX01000007">
    <property type="protein sequence ID" value="OSL47665.1"/>
    <property type="molecule type" value="Genomic_DNA"/>
</dbReference>
<sequence length="653" mass="72526">MNGMPVLRVISHYNKANSAFPCARRKSVTMWCDYMPEQALSEAQTPSRSGRKSTTKRQGCEHYYKWNSNESHHYRFISIIYFCSSLYLAAILIPDKLMSVSAFNRRWAAVILEALTRHGVRHVCIAPGSRSTPLTLAAAENSAFIHHTHFDERGLGHLALGLAKVSKQPVAVIVTSGTAVANLYPALIEAGLTGEKLILLTADRPPELIDCGANQAIRQPGMFASHPMHSISLPRPTQDIPARWLVSTIDHALGTLHTGGVHINCPFAEPLYGEMDDTGLSWQQRLGDWWQDDKPWLREAPRLESEKQRDWFFWRQKRGVVVAGRMSAEEGKKVALWAQTLGWPLIGDVLSQTGQPLPCADLWLGNAKAISELQQAQIVVQLGSSLTGKRLLQWQASCEPEEYWIVDNIEGRLDPAHHRGRRLIANIADWLELHPAEKRQPWCVEIPRLAEQAMQAAVARRDAFGEAQLAHRISDYLPEQGQLFVGNSLVVRLIDALSQLPAGYPVYSNRGASGIDGLLSTAAGVQRASGKPTLAIVGDLSALYDLNALALLRQVSAPLVLIVVNNNGGQIFSLLPTPTSERERFYLMPQNVHFDHAAAMFELKYHRPQNWQELEAALADAWRTPTTTVIEMVVNDTDGAQTLQQLLAQVSHL</sequence>
<gene>
    <name evidence="7" type="primary">menD</name>
    <name evidence="12" type="ORF">EATG_02421</name>
</gene>
<dbReference type="SUPFAM" id="SSF52518">
    <property type="entry name" value="Thiamin diphosphate-binding fold (THDP-binding)"/>
    <property type="match status" value="2"/>
</dbReference>
<dbReference type="InterPro" id="IPR029061">
    <property type="entry name" value="THDP-binding"/>
</dbReference>
<keyword evidence="4 7" id="KW-0460">Magnesium</keyword>
<comment type="catalytic activity">
    <reaction evidence="7">
        <text>isochorismate + 2-oxoglutarate + H(+) = 5-enolpyruvoyl-6-hydroxy-2-succinyl-cyclohex-3-ene-1-carboxylate + CO2</text>
        <dbReference type="Rhea" id="RHEA:25593"/>
        <dbReference type="ChEBI" id="CHEBI:15378"/>
        <dbReference type="ChEBI" id="CHEBI:16526"/>
        <dbReference type="ChEBI" id="CHEBI:16810"/>
        <dbReference type="ChEBI" id="CHEBI:29780"/>
        <dbReference type="ChEBI" id="CHEBI:58818"/>
        <dbReference type="EC" id="2.2.1.9"/>
    </reaction>
</comment>
<comment type="subunit">
    <text evidence="7">Homodimer.</text>
</comment>
<dbReference type="GO" id="GO:0000287">
    <property type="term" value="F:magnesium ion binding"/>
    <property type="evidence" value="ECO:0007669"/>
    <property type="project" value="UniProtKB-UniRule"/>
</dbReference>
<dbReference type="InterPro" id="IPR011766">
    <property type="entry name" value="TPP_enzyme_TPP-bd"/>
</dbReference>
<dbReference type="CDD" id="cd02009">
    <property type="entry name" value="TPP_SHCHC_synthase"/>
    <property type="match status" value="1"/>
</dbReference>
<dbReference type="CDD" id="cd07037">
    <property type="entry name" value="TPP_PYR_MenD"/>
    <property type="match status" value="1"/>
</dbReference>
<keyword evidence="8" id="KW-1133">Transmembrane helix</keyword>
<dbReference type="Proteomes" id="UP000243401">
    <property type="component" value="Unassembled WGS sequence"/>
</dbReference>
<dbReference type="GO" id="GO:0070204">
    <property type="term" value="F:2-succinyl-5-enolpyruvyl-6-hydroxy-3-cyclohexene-1-carboxylic-acid synthase activity"/>
    <property type="evidence" value="ECO:0007669"/>
    <property type="project" value="UniProtKB-UniRule"/>
</dbReference>
<keyword evidence="8" id="KW-0812">Transmembrane</keyword>
<dbReference type="FunFam" id="3.40.50.970:FF:000029">
    <property type="entry name" value="2-succinyl-5-enolpyruvyl-6-hydroxy-3-cyclohexene-1-carboxylate synthase"/>
    <property type="match status" value="1"/>
</dbReference>
<comment type="pathway">
    <text evidence="7">Quinol/quinone metabolism; menaquinone biosynthesis.</text>
</comment>
<proteinExistence type="inferred from homology"/>
<feature type="domain" description="Menaquinone biosynthesis protein MenD middle" evidence="11">
    <location>
        <begin position="281"/>
        <end position="485"/>
    </location>
</feature>
<evidence type="ECO:0000256" key="3">
    <source>
        <dbReference type="ARBA" id="ARBA00022723"/>
    </source>
</evidence>
<dbReference type="Pfam" id="PF02776">
    <property type="entry name" value="TPP_enzyme_N"/>
    <property type="match status" value="1"/>
</dbReference>
<dbReference type="FunFam" id="3.40.50.1220:FF:000010">
    <property type="entry name" value="2-succinyl-5-enolpyruvyl-6-hydroxy-3-cyclohexene-1-carboxylate synthase"/>
    <property type="match status" value="1"/>
</dbReference>
<dbReference type="HAMAP" id="MF_01659">
    <property type="entry name" value="MenD"/>
    <property type="match status" value="1"/>
</dbReference>
<evidence type="ECO:0000259" key="9">
    <source>
        <dbReference type="Pfam" id="PF02775"/>
    </source>
</evidence>
<keyword evidence="3 7" id="KW-0479">Metal-binding</keyword>
<protein>
    <recommendedName>
        <fullName evidence="7">2-succinyl-5-enolpyruvyl-6-hydroxy-3-cyclohexene-1-carboxylate synthase</fullName>
        <shortName evidence="7">SEPHCHC synthase</shortName>
        <ecNumber evidence="7">2.2.1.9</ecNumber>
    </recommendedName>
    <alternativeName>
        <fullName evidence="7">Menaquinone biosynthesis protein MenD</fullName>
    </alternativeName>
</protein>
<dbReference type="InterPro" id="IPR012001">
    <property type="entry name" value="Thiamin_PyroP_enz_TPP-bd_dom"/>
</dbReference>
<feature type="domain" description="Thiamine pyrophosphate enzyme TPP-binding" evidence="9">
    <location>
        <begin position="519"/>
        <end position="631"/>
    </location>
</feature>
<comment type="cofactor">
    <cofactor evidence="7">
        <name>thiamine diphosphate</name>
        <dbReference type="ChEBI" id="CHEBI:58937"/>
    </cofactor>
    <text evidence="7">Binds 1 thiamine pyrophosphate per subunit.</text>
</comment>
<dbReference type="Pfam" id="PF16582">
    <property type="entry name" value="TPP_enzyme_M_2"/>
    <property type="match status" value="1"/>
</dbReference>
<dbReference type="Gene3D" id="3.40.50.970">
    <property type="match status" value="2"/>
</dbReference>
<evidence type="ECO:0000256" key="7">
    <source>
        <dbReference type="HAMAP-Rule" id="MF_01659"/>
    </source>
</evidence>
<evidence type="ECO:0000313" key="13">
    <source>
        <dbReference type="Proteomes" id="UP000243401"/>
    </source>
</evidence>
<keyword evidence="8" id="KW-0472">Membrane</keyword>
<evidence type="ECO:0000256" key="1">
    <source>
        <dbReference type="ARBA" id="ARBA00022428"/>
    </source>
</evidence>
<comment type="caution">
    <text evidence="12">The sequence shown here is derived from an EMBL/GenBank/DDBJ whole genome shotgun (WGS) entry which is preliminary data.</text>
</comment>
<comment type="pathway">
    <text evidence="7">Quinol/quinone metabolism; 1,4-dihydroxy-2-naphthoate biosynthesis; 1,4-dihydroxy-2-naphthoate from chorismate: step 2/7.</text>
</comment>
<evidence type="ECO:0000256" key="8">
    <source>
        <dbReference type="SAM" id="Phobius"/>
    </source>
</evidence>
<comment type="similarity">
    <text evidence="7">Belongs to the TPP enzyme family. MenD subfamily.</text>
</comment>
<comment type="function">
    <text evidence="7">Catalyzes the thiamine diphosphate-dependent decarboxylation of 2-oxoglutarate and the subsequent addition of the resulting succinic semialdehyde-thiamine pyrophosphate anion to isochorismate to yield 2-succinyl-5-enolpyruvyl-6-hydroxy-3-cyclohexene-1-carboxylate (SEPHCHC).</text>
</comment>
<feature type="transmembrane region" description="Helical" evidence="8">
    <location>
        <begin position="74"/>
        <end position="93"/>
    </location>
</feature>
<accession>A0AAJ3NY63</accession>
<dbReference type="PANTHER" id="PTHR42916:SF1">
    <property type="entry name" value="PROTEIN PHYLLO, CHLOROPLASTIC"/>
    <property type="match status" value="1"/>
</dbReference>
<comment type="cofactor">
    <cofactor evidence="7">
        <name>Mg(2+)</name>
        <dbReference type="ChEBI" id="CHEBI:18420"/>
    </cofactor>
    <cofactor evidence="7">
        <name>Mn(2+)</name>
        <dbReference type="ChEBI" id="CHEBI:29035"/>
    </cofactor>
</comment>
<dbReference type="EC" id="2.2.1.9" evidence="7"/>
<keyword evidence="1 7" id="KW-0474">Menaquinone biosynthesis</keyword>
<dbReference type="GO" id="GO:0030976">
    <property type="term" value="F:thiamine pyrophosphate binding"/>
    <property type="evidence" value="ECO:0007669"/>
    <property type="project" value="UniProtKB-UniRule"/>
</dbReference>